<dbReference type="EMBL" id="LT629772">
    <property type="protein sequence ID" value="SDT38114.1"/>
    <property type="molecule type" value="Genomic_DNA"/>
</dbReference>
<evidence type="ECO:0000313" key="1">
    <source>
        <dbReference type="EMBL" id="SDT38114.1"/>
    </source>
</evidence>
<gene>
    <name evidence="1" type="ORF">SAMN04489812_5507</name>
</gene>
<sequence length="186" mass="20134">MDELSELVATRLLPSCVLGGRLGRCSVGAHFSSVFMINTPAADTPGSVPAGLDAVQVLRNVGLARRQERAARTKKLIMATCWADCQPPESIAPHQLAIPGRDRPIHDRDGIPEQTGDVKLGPLARREHNSITHGPWNRRQPQPGTHLFRAPHGKIILVNETGNHGLGQGPFAHRIWQAAAPQDNAT</sequence>
<organism evidence="1 2">
    <name type="scientific">Microlunatus soli</name>
    <dbReference type="NCBI Taxonomy" id="630515"/>
    <lineage>
        <taxon>Bacteria</taxon>
        <taxon>Bacillati</taxon>
        <taxon>Actinomycetota</taxon>
        <taxon>Actinomycetes</taxon>
        <taxon>Propionibacteriales</taxon>
        <taxon>Propionibacteriaceae</taxon>
        <taxon>Microlunatus</taxon>
    </lineage>
</organism>
<evidence type="ECO:0000313" key="2">
    <source>
        <dbReference type="Proteomes" id="UP000199103"/>
    </source>
</evidence>
<protein>
    <submittedName>
        <fullName evidence="1">Uncharacterized protein</fullName>
    </submittedName>
</protein>
<keyword evidence="2" id="KW-1185">Reference proteome</keyword>
<proteinExistence type="predicted"/>
<accession>A0A1H1ZWL7</accession>
<dbReference type="Proteomes" id="UP000199103">
    <property type="component" value="Chromosome I"/>
</dbReference>
<dbReference type="AlphaFoldDB" id="A0A1H1ZWL7"/>
<name>A0A1H1ZWL7_9ACTN</name>
<reference evidence="1 2" key="1">
    <citation type="submission" date="2016-10" db="EMBL/GenBank/DDBJ databases">
        <authorList>
            <person name="de Groot N.N."/>
        </authorList>
    </citation>
    <scope>NUCLEOTIDE SEQUENCE [LARGE SCALE GENOMIC DNA]</scope>
    <source>
        <strain evidence="1 2">DSM 21800</strain>
    </source>
</reference>